<comment type="caution">
    <text evidence="2">The sequence shown here is derived from an EMBL/GenBank/DDBJ whole genome shotgun (WGS) entry which is preliminary data.</text>
</comment>
<evidence type="ECO:0000256" key="1">
    <source>
        <dbReference type="ARBA" id="ARBA00038414"/>
    </source>
</evidence>
<protein>
    <recommendedName>
        <fullName evidence="4">Hydantoin racemase</fullName>
    </recommendedName>
</protein>
<gene>
    <name evidence="2" type="ORF">GCM10010121_092780</name>
</gene>
<dbReference type="PANTHER" id="PTHR28047">
    <property type="entry name" value="PROTEIN DCG1"/>
    <property type="match status" value="1"/>
</dbReference>
<reference evidence="2" key="2">
    <citation type="submission" date="2020-09" db="EMBL/GenBank/DDBJ databases">
        <authorList>
            <person name="Sun Q."/>
            <person name="Ohkuma M."/>
        </authorList>
    </citation>
    <scope>NUCLEOTIDE SEQUENCE</scope>
    <source>
        <strain evidence="2">JCM 3086</strain>
    </source>
</reference>
<dbReference type="InterPro" id="IPR053714">
    <property type="entry name" value="Iso_Racemase_Enz_sf"/>
</dbReference>
<organism evidence="2 3">
    <name type="scientific">Streptomyces brasiliensis</name>
    <dbReference type="NCBI Taxonomy" id="1954"/>
    <lineage>
        <taxon>Bacteria</taxon>
        <taxon>Bacillati</taxon>
        <taxon>Actinomycetota</taxon>
        <taxon>Actinomycetes</taxon>
        <taxon>Kitasatosporales</taxon>
        <taxon>Streptomycetaceae</taxon>
        <taxon>Streptomyces</taxon>
    </lineage>
</organism>
<dbReference type="AlphaFoldDB" id="A0A917UM37"/>
<accession>A0A917UM37</accession>
<keyword evidence="3" id="KW-1185">Reference proteome</keyword>
<reference evidence="2" key="1">
    <citation type="journal article" date="2014" name="Int. J. Syst. Evol. Microbiol.">
        <title>Complete genome sequence of Corynebacterium casei LMG S-19264T (=DSM 44701T), isolated from a smear-ripened cheese.</title>
        <authorList>
            <consortium name="US DOE Joint Genome Institute (JGI-PGF)"/>
            <person name="Walter F."/>
            <person name="Albersmeier A."/>
            <person name="Kalinowski J."/>
            <person name="Ruckert C."/>
        </authorList>
    </citation>
    <scope>NUCLEOTIDE SEQUENCE</scope>
    <source>
        <strain evidence="2">JCM 3086</strain>
    </source>
</reference>
<name>A0A917UM37_9ACTN</name>
<evidence type="ECO:0000313" key="2">
    <source>
        <dbReference type="EMBL" id="GGJ67517.1"/>
    </source>
</evidence>
<dbReference type="PANTHER" id="PTHR28047:SF5">
    <property type="entry name" value="PROTEIN DCG1"/>
    <property type="match status" value="1"/>
</dbReference>
<proteinExistence type="inferred from homology"/>
<dbReference type="InterPro" id="IPR052186">
    <property type="entry name" value="Hydantoin_racemase-like"/>
</dbReference>
<evidence type="ECO:0000313" key="3">
    <source>
        <dbReference type="Proteomes" id="UP000657574"/>
    </source>
</evidence>
<sequence>MRIAHLTPPSAAYLVPDPAELPGHEDVTVENVMIRVEVPLATDPARLVLKDLVYVDSALQAVADGFDGIFVNTVADYGIDLIRGTVDVPAVGAGEASVAEAVSLAPTFGIVTVWPSSTQIYYDRVLAATGAADRCRSTRFVLEETELAGLGGGAGVMAAAHDPDSSVAARVLAVARDAVDRDGAESIVLGCSCMTRLTSYLAAELPVPVVDPRATGFAATVAAARAGRTSVEANPDTVARIRAAVDVWAGMGDSVTTAWADDCGDVCATVA</sequence>
<dbReference type="RefSeq" id="WP_189317325.1">
    <property type="nucleotide sequence ID" value="NZ_BMQA01000098.1"/>
</dbReference>
<comment type="similarity">
    <text evidence="1">Belongs to the HyuE racemase family.</text>
</comment>
<dbReference type="Proteomes" id="UP000657574">
    <property type="component" value="Unassembled WGS sequence"/>
</dbReference>
<dbReference type="GO" id="GO:0047661">
    <property type="term" value="F:amino-acid racemase activity"/>
    <property type="evidence" value="ECO:0007669"/>
    <property type="project" value="InterPro"/>
</dbReference>
<dbReference type="EMBL" id="BMQA01000098">
    <property type="protein sequence ID" value="GGJ67517.1"/>
    <property type="molecule type" value="Genomic_DNA"/>
</dbReference>
<dbReference type="Gene3D" id="3.40.50.12500">
    <property type="match status" value="1"/>
</dbReference>
<evidence type="ECO:0008006" key="4">
    <source>
        <dbReference type="Google" id="ProtNLM"/>
    </source>
</evidence>
<dbReference type="InterPro" id="IPR015942">
    <property type="entry name" value="Asp/Glu/hydantoin_racemase"/>
</dbReference>
<dbReference type="Pfam" id="PF01177">
    <property type="entry name" value="Asp_Glu_race"/>
    <property type="match status" value="1"/>
</dbReference>